<proteinExistence type="predicted"/>
<accession>A0A549T9T1</accession>
<dbReference type="AlphaFoldDB" id="A0A549T9T1"/>
<feature type="transmembrane region" description="Helical" evidence="1">
    <location>
        <begin position="222"/>
        <end position="240"/>
    </location>
</feature>
<name>A0A549T9T1_9HYPH</name>
<dbReference type="Pfam" id="PF01569">
    <property type="entry name" value="PAP2"/>
    <property type="match status" value="1"/>
</dbReference>
<keyword evidence="1" id="KW-0472">Membrane</keyword>
<keyword evidence="1" id="KW-0812">Transmembrane</keyword>
<feature type="transmembrane region" description="Helical" evidence="1">
    <location>
        <begin position="170"/>
        <end position="188"/>
    </location>
</feature>
<organism evidence="3 4">
    <name type="scientific">Rhizobium straminoryzae</name>
    <dbReference type="NCBI Taxonomy" id="1387186"/>
    <lineage>
        <taxon>Bacteria</taxon>
        <taxon>Pseudomonadati</taxon>
        <taxon>Pseudomonadota</taxon>
        <taxon>Alphaproteobacteria</taxon>
        <taxon>Hyphomicrobiales</taxon>
        <taxon>Rhizobiaceae</taxon>
        <taxon>Rhizobium/Agrobacterium group</taxon>
        <taxon>Rhizobium</taxon>
    </lineage>
</organism>
<dbReference type="Gene3D" id="1.20.144.10">
    <property type="entry name" value="Phosphatidic acid phosphatase type 2/haloperoxidase"/>
    <property type="match status" value="1"/>
</dbReference>
<keyword evidence="4" id="KW-1185">Reference proteome</keyword>
<comment type="caution">
    <text evidence="3">The sequence shown here is derived from an EMBL/GenBank/DDBJ whole genome shotgun (WGS) entry which is preliminary data.</text>
</comment>
<gene>
    <name evidence="3" type="ORF">FNA46_12710</name>
</gene>
<protein>
    <submittedName>
        <fullName evidence="3">Phosphatase PAP2 family protein</fullName>
    </submittedName>
</protein>
<dbReference type="InterPro" id="IPR036938">
    <property type="entry name" value="PAP2/HPO_sf"/>
</dbReference>
<feature type="domain" description="Phosphatidic acid phosphatase type 2/haloperoxidase" evidence="2">
    <location>
        <begin position="116"/>
        <end position="237"/>
    </location>
</feature>
<dbReference type="InterPro" id="IPR000326">
    <property type="entry name" value="PAP2/HPO"/>
</dbReference>
<dbReference type="SMART" id="SM00014">
    <property type="entry name" value="acidPPc"/>
    <property type="match status" value="1"/>
</dbReference>
<dbReference type="EMBL" id="VJMG01000030">
    <property type="protein sequence ID" value="TRL38634.1"/>
    <property type="molecule type" value="Genomic_DNA"/>
</dbReference>
<reference evidence="3 4" key="1">
    <citation type="submission" date="2019-07" db="EMBL/GenBank/DDBJ databases">
        <title>Ln-dependent methylotrophs.</title>
        <authorList>
            <person name="Tani A."/>
        </authorList>
    </citation>
    <scope>NUCLEOTIDE SEQUENCE [LARGE SCALE GENOMIC DNA]</scope>
    <source>
        <strain evidence="3 4">SM12</strain>
    </source>
</reference>
<dbReference type="SUPFAM" id="SSF48317">
    <property type="entry name" value="Acid phosphatase/Vanadium-dependent haloperoxidase"/>
    <property type="match status" value="1"/>
</dbReference>
<feature type="transmembrane region" description="Helical" evidence="1">
    <location>
        <begin position="79"/>
        <end position="96"/>
    </location>
</feature>
<evidence type="ECO:0000256" key="1">
    <source>
        <dbReference type="SAM" id="Phobius"/>
    </source>
</evidence>
<evidence type="ECO:0000313" key="3">
    <source>
        <dbReference type="EMBL" id="TRL38634.1"/>
    </source>
</evidence>
<feature type="transmembrane region" description="Helical" evidence="1">
    <location>
        <begin position="116"/>
        <end position="133"/>
    </location>
</feature>
<sequence>MFSGPRLRQSFRRPQAWFVTLFCAWWVLLAVFYLFPGIDIAVAQSFFHPIDCGANTVAGRICGSFAYSSEGILIALRKFFFYLPVVVAIVILMLLLENLQHHGATYDAGKTRRYSIALTAFLLGPYVLVNLILKTISGRSRPYNTDLFGGTEFFTAAGTFHGSCVNNCSFISGEAASAGWLVCLVVLLPARLRPVVGPPLLLLCLVPASLRLSFGGHYLSDVILGFLSSAVVYAGVASYFEMTQTQKKHR</sequence>
<dbReference type="Proteomes" id="UP000316801">
    <property type="component" value="Unassembled WGS sequence"/>
</dbReference>
<keyword evidence="1" id="KW-1133">Transmembrane helix</keyword>
<feature type="transmembrane region" description="Helical" evidence="1">
    <location>
        <begin position="16"/>
        <end position="35"/>
    </location>
</feature>
<evidence type="ECO:0000313" key="4">
    <source>
        <dbReference type="Proteomes" id="UP000316801"/>
    </source>
</evidence>
<evidence type="ECO:0000259" key="2">
    <source>
        <dbReference type="SMART" id="SM00014"/>
    </source>
</evidence>